<dbReference type="InterPro" id="IPR009003">
    <property type="entry name" value="Peptidase_S1_PA"/>
</dbReference>
<evidence type="ECO:0000313" key="1">
    <source>
        <dbReference type="EMBL" id="OWR43357.1"/>
    </source>
</evidence>
<accession>A0A212EPG6</accession>
<reference evidence="1 2" key="1">
    <citation type="journal article" date="2011" name="Cell">
        <title>The monarch butterfly genome yields insights into long-distance migration.</title>
        <authorList>
            <person name="Zhan S."/>
            <person name="Merlin C."/>
            <person name="Boore J.L."/>
            <person name="Reppert S.M."/>
        </authorList>
    </citation>
    <scope>NUCLEOTIDE SEQUENCE [LARGE SCALE GENOMIC DNA]</scope>
    <source>
        <strain evidence="1">F-2</strain>
    </source>
</reference>
<proteinExistence type="predicted"/>
<comment type="caution">
    <text evidence="1">The sequence shown here is derived from an EMBL/GenBank/DDBJ whole genome shotgun (WGS) entry which is preliminary data.</text>
</comment>
<dbReference type="Gene3D" id="2.40.10.10">
    <property type="entry name" value="Trypsin-like serine proteases"/>
    <property type="match status" value="1"/>
</dbReference>
<evidence type="ECO:0000313" key="2">
    <source>
        <dbReference type="Proteomes" id="UP000007151"/>
    </source>
</evidence>
<protein>
    <submittedName>
        <fullName evidence="1">Uncharacterized protein</fullName>
    </submittedName>
</protein>
<dbReference type="AlphaFoldDB" id="A0A212EPG6"/>
<organism evidence="1 2">
    <name type="scientific">Danaus plexippus plexippus</name>
    <dbReference type="NCBI Taxonomy" id="278856"/>
    <lineage>
        <taxon>Eukaryota</taxon>
        <taxon>Metazoa</taxon>
        <taxon>Ecdysozoa</taxon>
        <taxon>Arthropoda</taxon>
        <taxon>Hexapoda</taxon>
        <taxon>Insecta</taxon>
        <taxon>Pterygota</taxon>
        <taxon>Neoptera</taxon>
        <taxon>Endopterygota</taxon>
        <taxon>Lepidoptera</taxon>
        <taxon>Glossata</taxon>
        <taxon>Ditrysia</taxon>
        <taxon>Papilionoidea</taxon>
        <taxon>Nymphalidae</taxon>
        <taxon>Danainae</taxon>
        <taxon>Danaini</taxon>
        <taxon>Danaina</taxon>
        <taxon>Danaus</taxon>
        <taxon>Danaus</taxon>
    </lineage>
</organism>
<dbReference type="EMBL" id="AGBW02013479">
    <property type="protein sequence ID" value="OWR43357.1"/>
    <property type="molecule type" value="Genomic_DNA"/>
</dbReference>
<dbReference type="KEGG" id="dpl:KGM_211723"/>
<dbReference type="Proteomes" id="UP000007151">
    <property type="component" value="Unassembled WGS sequence"/>
</dbReference>
<dbReference type="InterPro" id="IPR043504">
    <property type="entry name" value="Peptidase_S1_PA_chymotrypsin"/>
</dbReference>
<sequence>MEILYVIVMTVLMGNEAYEQKSTTPRSTQVNQCGLDKSPIKVVYEGEAKIETYPWLGTLFYTSREKKYSTSVILVAQQIVIGSAMDIDRLPKNDFRSRARVVLGHNCTRPGIRIKDYSYHPHFNKASYSSLALIQLETNFRSNGMGHYKRKRKAEETLHEYAYKMLQIVPDDAVNKVMLYGVKDLRHL</sequence>
<keyword evidence="2" id="KW-1185">Reference proteome</keyword>
<gene>
    <name evidence="1" type="ORF">KGM_211723</name>
</gene>
<dbReference type="InParanoid" id="A0A212EPG6"/>
<name>A0A212EPG6_DANPL</name>
<dbReference type="SUPFAM" id="SSF50494">
    <property type="entry name" value="Trypsin-like serine proteases"/>
    <property type="match status" value="1"/>
</dbReference>